<evidence type="ECO:0000313" key="1">
    <source>
        <dbReference type="EMBL" id="GES24941.1"/>
    </source>
</evidence>
<evidence type="ECO:0000313" key="2">
    <source>
        <dbReference type="Proteomes" id="UP000377595"/>
    </source>
</evidence>
<proteinExistence type="predicted"/>
<dbReference type="EMBL" id="BLAF01000059">
    <property type="protein sequence ID" value="GES24941.1"/>
    <property type="molecule type" value="Genomic_DNA"/>
</dbReference>
<sequence length="321" mass="34825">MYQNAGAGAQISPAVSIDDVIRRFKEFPEIARSSAAAYETEVATYDTIPLPLPTPEERDDCLLALADTREKKLHYLQARNDLEFALQNPDFFDEMPPSDVLTGAVSVYTKLINAAMAHAVRLSRGEITPPQIFDPATASLAEPAPVPLKKKRTEGLTVIASPMSAANFPKLVFNVPDHCQVTTRMTVSYAESAIPAARHAGMVLAAPTGHYVGISKRVDSGGQQVGGVSGDVPGQLFPFADARPYFEETVHLSMTIRNRKMRKVEFSRDGTEWTALPAKSMSKAGVQIPEKKLFLFASSADDKPVNVKFPAPKIEALAPEG</sequence>
<accession>A0A5M3XZG6</accession>
<organism evidence="1 2">
    <name type="scientific">Acrocarpospora pleiomorpha</name>
    <dbReference type="NCBI Taxonomy" id="90975"/>
    <lineage>
        <taxon>Bacteria</taxon>
        <taxon>Bacillati</taxon>
        <taxon>Actinomycetota</taxon>
        <taxon>Actinomycetes</taxon>
        <taxon>Streptosporangiales</taxon>
        <taxon>Streptosporangiaceae</taxon>
        <taxon>Acrocarpospora</taxon>
    </lineage>
</organism>
<reference evidence="1 2" key="1">
    <citation type="submission" date="2019-10" db="EMBL/GenBank/DDBJ databases">
        <title>Whole genome shotgun sequence of Acrocarpospora pleiomorpha NBRC 16267.</title>
        <authorList>
            <person name="Ichikawa N."/>
            <person name="Kimura A."/>
            <person name="Kitahashi Y."/>
            <person name="Komaki H."/>
            <person name="Oguchi A."/>
        </authorList>
    </citation>
    <scope>NUCLEOTIDE SEQUENCE [LARGE SCALE GENOMIC DNA]</scope>
    <source>
        <strain evidence="1 2">NBRC 16267</strain>
    </source>
</reference>
<name>A0A5M3XZG6_9ACTN</name>
<gene>
    <name evidence="1" type="ORF">Aple_078400</name>
</gene>
<dbReference type="AlphaFoldDB" id="A0A5M3XZG6"/>
<dbReference type="Proteomes" id="UP000377595">
    <property type="component" value="Unassembled WGS sequence"/>
</dbReference>
<protein>
    <submittedName>
        <fullName evidence="1">Uncharacterized protein</fullName>
    </submittedName>
</protein>
<comment type="caution">
    <text evidence="1">The sequence shown here is derived from an EMBL/GenBank/DDBJ whole genome shotgun (WGS) entry which is preliminary data.</text>
</comment>
<keyword evidence="2" id="KW-1185">Reference proteome</keyword>